<evidence type="ECO:0000256" key="1">
    <source>
        <dbReference type="ARBA" id="ARBA00023172"/>
    </source>
</evidence>
<name>A0A2G9UN11_TELCI</name>
<dbReference type="Proteomes" id="UP000230423">
    <property type="component" value="Unassembled WGS sequence"/>
</dbReference>
<proteinExistence type="predicted"/>
<sequence length="235" mass="26416">MINDNQGHLEKGEAELQKLLIGLAKKQTPAVGHKEKATDEDIDRGVNWALNIDTPETMEDSCIILLSFLAFLRINETAAVRKKHLERKSTDVWWLLIPKSKTDQIRRGTTVAFRVQGNRMVLWNKFMGLIADERPGRFLFSTDLAHPPSTDSLRRRISSVLRSCGLQDKGLTSHPFQGGAATAAMKRGVNEDIKRVGVAMEFRQHNDVLFGTNADIVEHEQQWSACGYAPTFFGE</sequence>
<dbReference type="SUPFAM" id="SSF56349">
    <property type="entry name" value="DNA breaking-rejoining enzymes"/>
    <property type="match status" value="1"/>
</dbReference>
<dbReference type="GO" id="GO:0003677">
    <property type="term" value="F:DNA binding"/>
    <property type="evidence" value="ECO:0007669"/>
    <property type="project" value="InterPro"/>
</dbReference>
<dbReference type="Gene3D" id="1.10.443.10">
    <property type="entry name" value="Intergrase catalytic core"/>
    <property type="match status" value="1"/>
</dbReference>
<dbReference type="GO" id="GO:0015074">
    <property type="term" value="P:DNA integration"/>
    <property type="evidence" value="ECO:0007669"/>
    <property type="project" value="InterPro"/>
</dbReference>
<dbReference type="EMBL" id="KZ345908">
    <property type="protein sequence ID" value="PIO71587.1"/>
    <property type="molecule type" value="Genomic_DNA"/>
</dbReference>
<dbReference type="InterPro" id="IPR011010">
    <property type="entry name" value="DNA_brk_join_enz"/>
</dbReference>
<protein>
    <submittedName>
        <fullName evidence="2">Site-specific recombinase, phage integrase family</fullName>
    </submittedName>
</protein>
<keyword evidence="3" id="KW-1185">Reference proteome</keyword>
<evidence type="ECO:0000313" key="3">
    <source>
        <dbReference type="Proteomes" id="UP000230423"/>
    </source>
</evidence>
<gene>
    <name evidence="2" type="ORF">TELCIR_06511</name>
</gene>
<dbReference type="GO" id="GO:0006310">
    <property type="term" value="P:DNA recombination"/>
    <property type="evidence" value="ECO:0007669"/>
    <property type="project" value="UniProtKB-KW"/>
</dbReference>
<dbReference type="InterPro" id="IPR052925">
    <property type="entry name" value="Phage_Integrase-like_Recomb"/>
</dbReference>
<dbReference type="PANTHER" id="PTHR34605:SF3">
    <property type="entry name" value="P CELL-TYPE AGGLUTINATION PROTEIN MAP4-LIKE-RELATED"/>
    <property type="match status" value="1"/>
</dbReference>
<keyword evidence="1" id="KW-0233">DNA recombination</keyword>
<organism evidence="2 3">
    <name type="scientific">Teladorsagia circumcincta</name>
    <name type="common">Brown stomach worm</name>
    <name type="synonym">Ostertagia circumcincta</name>
    <dbReference type="NCBI Taxonomy" id="45464"/>
    <lineage>
        <taxon>Eukaryota</taxon>
        <taxon>Metazoa</taxon>
        <taxon>Ecdysozoa</taxon>
        <taxon>Nematoda</taxon>
        <taxon>Chromadorea</taxon>
        <taxon>Rhabditida</taxon>
        <taxon>Rhabditina</taxon>
        <taxon>Rhabditomorpha</taxon>
        <taxon>Strongyloidea</taxon>
        <taxon>Trichostrongylidae</taxon>
        <taxon>Teladorsagia</taxon>
    </lineage>
</organism>
<dbReference type="PANTHER" id="PTHR34605">
    <property type="entry name" value="PHAGE_INTEGRASE DOMAIN-CONTAINING PROTEIN"/>
    <property type="match status" value="1"/>
</dbReference>
<dbReference type="InterPro" id="IPR013762">
    <property type="entry name" value="Integrase-like_cat_sf"/>
</dbReference>
<accession>A0A2G9UN11</accession>
<dbReference type="OrthoDB" id="5867182at2759"/>
<evidence type="ECO:0000313" key="2">
    <source>
        <dbReference type="EMBL" id="PIO71587.1"/>
    </source>
</evidence>
<dbReference type="AlphaFoldDB" id="A0A2G9UN11"/>
<reference evidence="2 3" key="1">
    <citation type="submission" date="2015-09" db="EMBL/GenBank/DDBJ databases">
        <title>Draft genome of the parasitic nematode Teladorsagia circumcincta isolate WARC Sus (inbred).</title>
        <authorList>
            <person name="Mitreva M."/>
        </authorList>
    </citation>
    <scope>NUCLEOTIDE SEQUENCE [LARGE SCALE GENOMIC DNA]</scope>
    <source>
        <strain evidence="2 3">S</strain>
    </source>
</reference>